<sequence length="349" mass="38927">MQAVQTVGAMRYQRRYTRKHTIVISVFKKFIIPFVLIFTVMFAVFIPTGADTTENVVMAVTASRSTAQSAAHTLYETAAARKDPNDGYTDNSTKEDWIVTGSGDEMLDRALSAYNYIAYHMDPALDYIYGDLTFASPRLPRDGADFSSIDRRVLAAGFVACFKSEIGGCTNGVDVVENWNNINALRQAWLGMSYEQKLAALKDDAWLRNKGWALTSTQSAGHWGYGIIQFTKGRRVNLASFGEHENIDITQLSGQMLYVLVEWYCMINSTTVPYFQDRLLGKPFTAESCALACDLIYSYTVYSGAGYPAASFRQDRHNNINTDNWYGTGMTMFEALQAFDAEGVSAFAK</sequence>
<keyword evidence="1" id="KW-0472">Membrane</keyword>
<evidence type="ECO:0000313" key="2">
    <source>
        <dbReference type="EMBL" id="EDM99260.1"/>
    </source>
</evidence>
<name>A6NY90_9FIRM</name>
<feature type="transmembrane region" description="Helical" evidence="1">
    <location>
        <begin position="21"/>
        <end position="46"/>
    </location>
</feature>
<gene>
    <name evidence="2" type="ORF">BACCAP_03189</name>
</gene>
<dbReference type="AlphaFoldDB" id="A6NY90"/>
<dbReference type="STRING" id="411467.BACCAP_03189"/>
<evidence type="ECO:0000256" key="1">
    <source>
        <dbReference type="SAM" id="Phobius"/>
    </source>
</evidence>
<accession>A6NY90</accession>
<reference evidence="2 3" key="2">
    <citation type="submission" date="2007-06" db="EMBL/GenBank/DDBJ databases">
        <title>Draft genome sequence of Pseudoflavonifractor capillosus ATCC 29799.</title>
        <authorList>
            <person name="Sudarsanam P."/>
            <person name="Ley R."/>
            <person name="Guruge J."/>
            <person name="Turnbaugh P.J."/>
            <person name="Mahowald M."/>
            <person name="Liep D."/>
            <person name="Gordon J."/>
        </authorList>
    </citation>
    <scope>NUCLEOTIDE SEQUENCE [LARGE SCALE GENOMIC DNA]</scope>
    <source>
        <strain evidence="2 3">ATCC 29799</strain>
    </source>
</reference>
<reference evidence="2 3" key="1">
    <citation type="submission" date="2007-04" db="EMBL/GenBank/DDBJ databases">
        <authorList>
            <person name="Fulton L."/>
            <person name="Clifton S."/>
            <person name="Fulton B."/>
            <person name="Xu J."/>
            <person name="Minx P."/>
            <person name="Pepin K.H."/>
            <person name="Johnson M."/>
            <person name="Thiruvilangam P."/>
            <person name="Bhonagiri V."/>
            <person name="Nash W.E."/>
            <person name="Mardis E.R."/>
            <person name="Wilson R.K."/>
        </authorList>
    </citation>
    <scope>NUCLEOTIDE SEQUENCE [LARGE SCALE GENOMIC DNA]</scope>
    <source>
        <strain evidence="2 3">ATCC 29799</strain>
    </source>
</reference>
<dbReference type="Proteomes" id="UP000003639">
    <property type="component" value="Unassembled WGS sequence"/>
</dbReference>
<keyword evidence="1" id="KW-1133">Transmembrane helix</keyword>
<protein>
    <submittedName>
        <fullName evidence="2">Uncharacterized protein</fullName>
    </submittedName>
</protein>
<comment type="caution">
    <text evidence="2">The sequence shown here is derived from an EMBL/GenBank/DDBJ whole genome shotgun (WGS) entry which is preliminary data.</text>
</comment>
<keyword evidence="1" id="KW-0812">Transmembrane</keyword>
<organism evidence="2 3">
    <name type="scientific">Pseudoflavonifractor capillosus ATCC 29799</name>
    <dbReference type="NCBI Taxonomy" id="411467"/>
    <lineage>
        <taxon>Bacteria</taxon>
        <taxon>Bacillati</taxon>
        <taxon>Bacillota</taxon>
        <taxon>Clostridia</taxon>
        <taxon>Eubacteriales</taxon>
        <taxon>Oscillospiraceae</taxon>
        <taxon>Pseudoflavonifractor</taxon>
    </lineage>
</organism>
<dbReference type="EMBL" id="AAXG02000028">
    <property type="protein sequence ID" value="EDM99260.1"/>
    <property type="molecule type" value="Genomic_DNA"/>
</dbReference>
<evidence type="ECO:0000313" key="3">
    <source>
        <dbReference type="Proteomes" id="UP000003639"/>
    </source>
</evidence>
<proteinExistence type="predicted"/>
<keyword evidence="3" id="KW-1185">Reference proteome</keyword>